<name>A0A0F9JZA5_9ZZZZ</name>
<sequence length="55" mass="5902">MKCVCCGDELVPESSAAKHHLCWNCALNIGKGRIVCHENQVPLVLARIKAAKGDA</sequence>
<gene>
    <name evidence="1" type="ORF">LCGC14_1393850</name>
</gene>
<dbReference type="EMBL" id="LAZR01009037">
    <property type="protein sequence ID" value="KKM75078.1"/>
    <property type="molecule type" value="Genomic_DNA"/>
</dbReference>
<dbReference type="AlphaFoldDB" id="A0A0F9JZA5"/>
<evidence type="ECO:0000313" key="1">
    <source>
        <dbReference type="EMBL" id="KKM75078.1"/>
    </source>
</evidence>
<reference evidence="1" key="1">
    <citation type="journal article" date="2015" name="Nature">
        <title>Complex archaea that bridge the gap between prokaryotes and eukaryotes.</title>
        <authorList>
            <person name="Spang A."/>
            <person name="Saw J.H."/>
            <person name="Jorgensen S.L."/>
            <person name="Zaremba-Niedzwiedzka K."/>
            <person name="Martijn J."/>
            <person name="Lind A.E."/>
            <person name="van Eijk R."/>
            <person name="Schleper C."/>
            <person name="Guy L."/>
            <person name="Ettema T.J."/>
        </authorList>
    </citation>
    <scope>NUCLEOTIDE SEQUENCE</scope>
</reference>
<comment type="caution">
    <text evidence="1">The sequence shown here is derived from an EMBL/GenBank/DDBJ whole genome shotgun (WGS) entry which is preliminary data.</text>
</comment>
<organism evidence="1">
    <name type="scientific">marine sediment metagenome</name>
    <dbReference type="NCBI Taxonomy" id="412755"/>
    <lineage>
        <taxon>unclassified sequences</taxon>
        <taxon>metagenomes</taxon>
        <taxon>ecological metagenomes</taxon>
    </lineage>
</organism>
<proteinExistence type="predicted"/>
<accession>A0A0F9JZA5</accession>
<protein>
    <submittedName>
        <fullName evidence="1">Uncharacterized protein</fullName>
    </submittedName>
</protein>